<keyword evidence="2" id="KW-0067">ATP-binding</keyword>
<protein>
    <recommendedName>
        <fullName evidence="4">Pantoate--beta-alanine ligase</fullName>
    </recommendedName>
</protein>
<sequence length="149" mass="17007">MKIISTVQEFRMWRKGITGFVGFVPTMGGLHAGHFSLIDQSRKVCQNTVVSIYLNPTQFAIGEDFDSYPKSVDNDIEELKHYQTDCVFLPSDSEMYPKRFSSIVEVEEISRFLEGKSRPHFFQGVTTVVSKLFNIVEPTHAFFGEKDAQ</sequence>
<dbReference type="GO" id="GO:0004592">
    <property type="term" value="F:pantoate-beta-alanine ligase activity"/>
    <property type="evidence" value="ECO:0007669"/>
    <property type="project" value="InterPro"/>
</dbReference>
<dbReference type="Gene3D" id="3.40.50.620">
    <property type="entry name" value="HUPs"/>
    <property type="match status" value="1"/>
</dbReference>
<dbReference type="GO" id="GO:0005524">
    <property type="term" value="F:ATP binding"/>
    <property type="evidence" value="ECO:0007669"/>
    <property type="project" value="UniProtKB-KW"/>
</dbReference>
<evidence type="ECO:0008006" key="4">
    <source>
        <dbReference type="Google" id="ProtNLM"/>
    </source>
</evidence>
<dbReference type="InterPro" id="IPR003721">
    <property type="entry name" value="Pantoate_ligase"/>
</dbReference>
<reference evidence="3" key="1">
    <citation type="submission" date="2018-05" db="EMBL/GenBank/DDBJ databases">
        <authorList>
            <person name="Lanie J.A."/>
            <person name="Ng W.-L."/>
            <person name="Kazmierczak K.M."/>
            <person name="Andrzejewski T.M."/>
            <person name="Davidsen T.M."/>
            <person name="Wayne K.J."/>
            <person name="Tettelin H."/>
            <person name="Glass J.I."/>
            <person name="Rusch D."/>
            <person name="Podicherti R."/>
            <person name="Tsui H.-C.T."/>
            <person name="Winkler M.E."/>
        </authorList>
    </citation>
    <scope>NUCLEOTIDE SEQUENCE</scope>
</reference>
<evidence type="ECO:0000256" key="1">
    <source>
        <dbReference type="ARBA" id="ARBA00022741"/>
    </source>
</evidence>
<dbReference type="EMBL" id="UINC01191944">
    <property type="protein sequence ID" value="SVE06839.1"/>
    <property type="molecule type" value="Genomic_DNA"/>
</dbReference>
<dbReference type="GO" id="GO:0015940">
    <property type="term" value="P:pantothenate biosynthetic process"/>
    <property type="evidence" value="ECO:0007669"/>
    <property type="project" value="InterPro"/>
</dbReference>
<keyword evidence="1" id="KW-0547">Nucleotide-binding</keyword>
<dbReference type="AlphaFoldDB" id="A0A383AGZ3"/>
<accession>A0A383AGZ3</accession>
<organism evidence="3">
    <name type="scientific">marine metagenome</name>
    <dbReference type="NCBI Taxonomy" id="408172"/>
    <lineage>
        <taxon>unclassified sequences</taxon>
        <taxon>metagenomes</taxon>
        <taxon>ecological metagenomes</taxon>
    </lineage>
</organism>
<dbReference type="PANTHER" id="PTHR21299">
    <property type="entry name" value="CYTIDYLATE KINASE/PANTOATE-BETA-ALANINE LIGASE"/>
    <property type="match status" value="1"/>
</dbReference>
<name>A0A383AGZ3_9ZZZZ</name>
<dbReference type="SUPFAM" id="SSF52374">
    <property type="entry name" value="Nucleotidylyl transferase"/>
    <property type="match status" value="1"/>
</dbReference>
<evidence type="ECO:0000256" key="2">
    <source>
        <dbReference type="ARBA" id="ARBA00022840"/>
    </source>
</evidence>
<evidence type="ECO:0000313" key="3">
    <source>
        <dbReference type="EMBL" id="SVE06839.1"/>
    </source>
</evidence>
<feature type="non-terminal residue" evidence="3">
    <location>
        <position position="149"/>
    </location>
</feature>
<dbReference type="InterPro" id="IPR014729">
    <property type="entry name" value="Rossmann-like_a/b/a_fold"/>
</dbReference>
<dbReference type="Pfam" id="PF02569">
    <property type="entry name" value="Pantoate_ligase"/>
    <property type="match status" value="1"/>
</dbReference>
<dbReference type="PANTHER" id="PTHR21299:SF1">
    <property type="entry name" value="PANTOATE--BETA-ALANINE LIGASE"/>
    <property type="match status" value="1"/>
</dbReference>
<proteinExistence type="predicted"/>
<gene>
    <name evidence="3" type="ORF">METZ01_LOCUS459693</name>
</gene>